<comment type="caution">
    <text evidence="1">The sequence shown here is derived from an EMBL/GenBank/DDBJ whole genome shotgun (WGS) entry which is preliminary data.</text>
</comment>
<dbReference type="AlphaFoldDB" id="A0A8T2T2U0"/>
<name>A0A8T2T2U0_CERRI</name>
<organism evidence="1 2">
    <name type="scientific">Ceratopteris richardii</name>
    <name type="common">Triangle waterfern</name>
    <dbReference type="NCBI Taxonomy" id="49495"/>
    <lineage>
        <taxon>Eukaryota</taxon>
        <taxon>Viridiplantae</taxon>
        <taxon>Streptophyta</taxon>
        <taxon>Embryophyta</taxon>
        <taxon>Tracheophyta</taxon>
        <taxon>Polypodiopsida</taxon>
        <taxon>Polypodiidae</taxon>
        <taxon>Polypodiales</taxon>
        <taxon>Pteridineae</taxon>
        <taxon>Pteridaceae</taxon>
        <taxon>Parkerioideae</taxon>
        <taxon>Ceratopteris</taxon>
    </lineage>
</organism>
<accession>A0A8T2T2U0</accession>
<dbReference type="EMBL" id="CM035420">
    <property type="protein sequence ID" value="KAH7404166.1"/>
    <property type="molecule type" value="Genomic_DNA"/>
</dbReference>
<reference evidence="1" key="1">
    <citation type="submission" date="2021-08" db="EMBL/GenBank/DDBJ databases">
        <title>WGS assembly of Ceratopteris richardii.</title>
        <authorList>
            <person name="Marchant D.B."/>
            <person name="Chen G."/>
            <person name="Jenkins J."/>
            <person name="Shu S."/>
            <person name="Leebens-Mack J."/>
            <person name="Grimwood J."/>
            <person name="Schmutz J."/>
            <person name="Soltis P."/>
            <person name="Soltis D."/>
            <person name="Chen Z.-H."/>
        </authorList>
    </citation>
    <scope>NUCLEOTIDE SEQUENCE</scope>
    <source>
        <strain evidence="1">Whitten #5841</strain>
        <tissue evidence="1">Leaf</tissue>
    </source>
</reference>
<evidence type="ECO:0000313" key="1">
    <source>
        <dbReference type="EMBL" id="KAH7404166.1"/>
    </source>
</evidence>
<evidence type="ECO:0000313" key="2">
    <source>
        <dbReference type="Proteomes" id="UP000825935"/>
    </source>
</evidence>
<sequence>MGRMPTDEATVAHGESNVRVWRTPGSECKVIVEVHAPERGLQLPGFVRLLELHGYSSFRFSTICCSSHPHDSGYAQCLRAEIDAPMSDLELSSFRQSIVNHYR</sequence>
<dbReference type="Proteomes" id="UP000825935">
    <property type="component" value="Chromosome 15"/>
</dbReference>
<proteinExistence type="predicted"/>
<gene>
    <name evidence="1" type="ORF">KP509_15G013400</name>
</gene>
<keyword evidence="2" id="KW-1185">Reference proteome</keyword>
<protein>
    <submittedName>
        <fullName evidence="1">Uncharacterized protein</fullName>
    </submittedName>
</protein>